<reference evidence="12 13" key="2">
    <citation type="submission" date="2020-04" db="EMBL/GenBank/DDBJ databases">
        <authorList>
            <person name="Fomenkov A."/>
            <person name="Anton B.P."/>
            <person name="Roberts R.J."/>
        </authorList>
    </citation>
    <scope>NUCLEOTIDE SEQUENCE [LARGE SCALE GENOMIC DNA]</scope>
    <source>
        <strain evidence="12 13">S2</strain>
    </source>
</reference>
<dbReference type="GO" id="GO:0016740">
    <property type="term" value="F:transferase activity"/>
    <property type="evidence" value="ECO:0007669"/>
    <property type="project" value="UniProtKB-KW"/>
</dbReference>
<dbReference type="PROSITE" id="PS52029">
    <property type="entry name" value="LD_TPASE"/>
    <property type="match status" value="1"/>
</dbReference>
<feature type="transmembrane region" description="Helical" evidence="10">
    <location>
        <begin position="21"/>
        <end position="38"/>
    </location>
</feature>
<dbReference type="FunFam" id="2.40.440.10:FF:000003">
    <property type="entry name" value="L,D-transpeptidase YciB"/>
    <property type="match status" value="1"/>
</dbReference>
<protein>
    <submittedName>
        <fullName evidence="12">L,D-transpeptidase</fullName>
    </submittedName>
</protein>
<dbReference type="PANTHER" id="PTHR30582:SF4">
    <property type="entry name" value="L,D-TRANSPEPTIDASE YQJB-RELATED"/>
    <property type="match status" value="1"/>
</dbReference>
<dbReference type="GO" id="GO:0018104">
    <property type="term" value="P:peptidoglycan-protein cross-linking"/>
    <property type="evidence" value="ECO:0007669"/>
    <property type="project" value="TreeGrafter"/>
</dbReference>
<dbReference type="EMBL" id="CP051128">
    <property type="protein sequence ID" value="QIZ09815.1"/>
    <property type="molecule type" value="Genomic_DNA"/>
</dbReference>
<comment type="similarity">
    <text evidence="2">Belongs to the YkuD family.</text>
</comment>
<keyword evidence="10" id="KW-1133">Transmembrane helix</keyword>
<keyword evidence="10" id="KW-0812">Transmembrane</keyword>
<evidence type="ECO:0000256" key="1">
    <source>
        <dbReference type="ARBA" id="ARBA00004752"/>
    </source>
</evidence>
<dbReference type="Gene3D" id="2.40.440.10">
    <property type="entry name" value="L,D-transpeptidase catalytic domain-like"/>
    <property type="match status" value="1"/>
</dbReference>
<keyword evidence="4" id="KW-0378">Hydrolase</keyword>
<evidence type="ECO:0000256" key="4">
    <source>
        <dbReference type="ARBA" id="ARBA00022801"/>
    </source>
</evidence>
<dbReference type="InterPro" id="IPR038063">
    <property type="entry name" value="Transpep_catalytic_dom"/>
</dbReference>
<dbReference type="UniPathway" id="UPA00219"/>
<evidence type="ECO:0000313" key="12">
    <source>
        <dbReference type="EMBL" id="QIZ09815.1"/>
    </source>
</evidence>
<keyword evidence="6 9" id="KW-0573">Peptidoglycan synthesis</keyword>
<feature type="domain" description="L,D-TPase catalytic" evidence="11">
    <location>
        <begin position="46"/>
        <end position="170"/>
    </location>
</feature>
<dbReference type="InterPro" id="IPR005490">
    <property type="entry name" value="LD_TPept_cat_dom"/>
</dbReference>
<evidence type="ECO:0000313" key="13">
    <source>
        <dbReference type="Proteomes" id="UP000501868"/>
    </source>
</evidence>
<dbReference type="CDD" id="cd16913">
    <property type="entry name" value="YkuD_like"/>
    <property type="match status" value="1"/>
</dbReference>
<dbReference type="GO" id="GO:0071555">
    <property type="term" value="P:cell wall organization"/>
    <property type="evidence" value="ECO:0007669"/>
    <property type="project" value="UniProtKB-UniRule"/>
</dbReference>
<evidence type="ECO:0000256" key="5">
    <source>
        <dbReference type="ARBA" id="ARBA00022960"/>
    </source>
</evidence>
<keyword evidence="5 9" id="KW-0133">Cell shape</keyword>
<evidence type="ECO:0000256" key="7">
    <source>
        <dbReference type="ARBA" id="ARBA00023316"/>
    </source>
</evidence>
<evidence type="ECO:0000256" key="9">
    <source>
        <dbReference type="PROSITE-ProRule" id="PRU01373"/>
    </source>
</evidence>
<dbReference type="GO" id="GO:0071972">
    <property type="term" value="F:peptidoglycan L,D-transpeptidase activity"/>
    <property type="evidence" value="ECO:0007669"/>
    <property type="project" value="TreeGrafter"/>
</dbReference>
<evidence type="ECO:0000259" key="11">
    <source>
        <dbReference type="PROSITE" id="PS52029"/>
    </source>
</evidence>
<keyword evidence="10" id="KW-0472">Membrane</keyword>
<feature type="active site" description="Nucleophile" evidence="9">
    <location>
        <position position="146"/>
    </location>
</feature>
<dbReference type="GO" id="GO:0008360">
    <property type="term" value="P:regulation of cell shape"/>
    <property type="evidence" value="ECO:0007669"/>
    <property type="project" value="UniProtKB-UniRule"/>
</dbReference>
<keyword evidence="3" id="KW-0808">Transferase</keyword>
<dbReference type="Proteomes" id="UP000501868">
    <property type="component" value="Chromosome"/>
</dbReference>
<comment type="pathway">
    <text evidence="8">Glycan biosynthesis.</text>
</comment>
<gene>
    <name evidence="12" type="ORF">HFZ78_26570</name>
</gene>
<sequence>MNRKRLKQTRKKRQVAALIKILSPILIAFFISPLWPLGPNPLPGDPFVIVNKSNNEMAFIDENKVQTVVSVGTGKTQELTPEGLFTITVKAKEPYFRKGNISGGDPKNPLGARWIGFDAKGTDGRTYGIHGTNQPASIGKYVSQGCIRTQNEVVTSLFPLIPLGTKVLVISSKKSFEALAKDNGAIQ</sequence>
<name>A0A6H1P8M2_PRIMG</name>
<dbReference type="AlphaFoldDB" id="A0A6H1P8M2"/>
<dbReference type="SUPFAM" id="SSF141523">
    <property type="entry name" value="L,D-transpeptidase catalytic domain-like"/>
    <property type="match status" value="1"/>
</dbReference>
<dbReference type="PANTHER" id="PTHR30582">
    <property type="entry name" value="L,D-TRANSPEPTIDASE"/>
    <property type="match status" value="1"/>
</dbReference>
<organism evidence="12 13">
    <name type="scientific">Priestia megaterium</name>
    <name type="common">Bacillus megaterium</name>
    <dbReference type="NCBI Taxonomy" id="1404"/>
    <lineage>
        <taxon>Bacteria</taxon>
        <taxon>Bacillati</taxon>
        <taxon>Bacillota</taxon>
        <taxon>Bacilli</taxon>
        <taxon>Bacillales</taxon>
        <taxon>Bacillaceae</taxon>
        <taxon>Priestia</taxon>
    </lineage>
</organism>
<keyword evidence="7 9" id="KW-0961">Cell wall biogenesis/degradation</keyword>
<proteinExistence type="inferred from homology"/>
<evidence type="ECO:0000256" key="6">
    <source>
        <dbReference type="ARBA" id="ARBA00022984"/>
    </source>
</evidence>
<accession>A0A6H1P8M2</accession>
<evidence type="ECO:0000256" key="8">
    <source>
        <dbReference type="ARBA" id="ARBA00060592"/>
    </source>
</evidence>
<reference evidence="12 13" key="1">
    <citation type="submission" date="2020-04" db="EMBL/GenBank/DDBJ databases">
        <title>Genome-Wide Identification of 5-Methylcytosine Sites in Bacterial Genomes By High-Throughput Sequencing of MspJI Restriction Fragments.</title>
        <authorList>
            <person name="Wu V."/>
        </authorList>
    </citation>
    <scope>NUCLEOTIDE SEQUENCE [LARGE SCALE GENOMIC DNA]</scope>
    <source>
        <strain evidence="12 13">S2</strain>
    </source>
</reference>
<dbReference type="Pfam" id="PF03734">
    <property type="entry name" value="YkuD"/>
    <property type="match status" value="1"/>
</dbReference>
<evidence type="ECO:0000256" key="2">
    <source>
        <dbReference type="ARBA" id="ARBA00005992"/>
    </source>
</evidence>
<evidence type="ECO:0000256" key="10">
    <source>
        <dbReference type="SAM" id="Phobius"/>
    </source>
</evidence>
<comment type="pathway">
    <text evidence="1 9">Cell wall biogenesis; peptidoglycan biosynthesis.</text>
</comment>
<feature type="active site" description="Proton donor/acceptor" evidence="9">
    <location>
        <position position="130"/>
    </location>
</feature>
<dbReference type="InterPro" id="IPR050979">
    <property type="entry name" value="LD-transpeptidase"/>
</dbReference>
<evidence type="ECO:0000256" key="3">
    <source>
        <dbReference type="ARBA" id="ARBA00022679"/>
    </source>
</evidence>
<dbReference type="GO" id="GO:0005576">
    <property type="term" value="C:extracellular region"/>
    <property type="evidence" value="ECO:0007669"/>
    <property type="project" value="TreeGrafter"/>
</dbReference>